<proteinExistence type="predicted"/>
<dbReference type="GO" id="GO:0003723">
    <property type="term" value="F:RNA binding"/>
    <property type="evidence" value="ECO:0007669"/>
    <property type="project" value="InterPro"/>
</dbReference>
<dbReference type="Proteomes" id="UP001174909">
    <property type="component" value="Unassembled WGS sequence"/>
</dbReference>
<sequence length="179" mass="19345">MRTIETTGKTPEEAIETALDQLGAGREEVSIDVVNQGKGGLLGIGSEPAIVRVTLLESEDKTAEDNEPDDEAQPDALAEFAAFADDPDDDMEDIEDHEEEGETSEVVRVGYDVLSTLLGKMGVTADVYLRDPYTGDEEGPVFEVEGEDSGLLIGTRGETLRALQFIVSLPREPQNGRAY</sequence>
<dbReference type="PANTHER" id="PTHR35800:SF1">
    <property type="entry name" value="RNA-BINDING PROTEIN KHPB"/>
    <property type="match status" value="1"/>
</dbReference>
<feature type="domain" description="RNA-binding protein KhpB N-terminal" evidence="1">
    <location>
        <begin position="5"/>
        <end position="56"/>
    </location>
</feature>
<keyword evidence="3" id="KW-1185">Reference proteome</keyword>
<dbReference type="InterPro" id="IPR015946">
    <property type="entry name" value="KH_dom-like_a/b"/>
</dbReference>
<dbReference type="InterPro" id="IPR038247">
    <property type="entry name" value="Jag_N_dom_sf"/>
</dbReference>
<organism evidence="2 3">
    <name type="scientific">Geodia barretti</name>
    <name type="common">Barrett's horny sponge</name>
    <dbReference type="NCBI Taxonomy" id="519541"/>
    <lineage>
        <taxon>Eukaryota</taxon>
        <taxon>Metazoa</taxon>
        <taxon>Porifera</taxon>
        <taxon>Demospongiae</taxon>
        <taxon>Heteroscleromorpha</taxon>
        <taxon>Tetractinellida</taxon>
        <taxon>Astrophorina</taxon>
        <taxon>Geodiidae</taxon>
        <taxon>Geodia</taxon>
    </lineage>
</organism>
<name>A0AA35WYM3_GEOBA</name>
<dbReference type="SMART" id="SM01245">
    <property type="entry name" value="Jag_N"/>
    <property type="match status" value="1"/>
</dbReference>
<dbReference type="InterPro" id="IPR039247">
    <property type="entry name" value="KhpB"/>
</dbReference>
<evidence type="ECO:0000313" key="2">
    <source>
        <dbReference type="EMBL" id="CAI8038738.1"/>
    </source>
</evidence>
<protein>
    <submittedName>
        <fullName evidence="2">Protein jag</fullName>
    </submittedName>
</protein>
<comment type="caution">
    <text evidence="2">The sequence shown here is derived from an EMBL/GenBank/DDBJ whole genome shotgun (WGS) entry which is preliminary data.</text>
</comment>
<evidence type="ECO:0000259" key="1">
    <source>
        <dbReference type="SMART" id="SM01245"/>
    </source>
</evidence>
<dbReference type="Gene3D" id="3.30.300.20">
    <property type="match status" value="1"/>
</dbReference>
<evidence type="ECO:0000313" key="3">
    <source>
        <dbReference type="Proteomes" id="UP001174909"/>
    </source>
</evidence>
<gene>
    <name evidence="2" type="ORF">GBAR_LOCUS21591</name>
</gene>
<dbReference type="Gene3D" id="3.30.30.80">
    <property type="entry name" value="probable RNA-binding protein from clostridium symbiosum atcc 14940"/>
    <property type="match status" value="1"/>
</dbReference>
<dbReference type="AlphaFoldDB" id="A0AA35WYM3"/>
<dbReference type="InterPro" id="IPR032782">
    <property type="entry name" value="KhpB_N"/>
</dbReference>
<reference evidence="2" key="1">
    <citation type="submission" date="2023-03" db="EMBL/GenBank/DDBJ databases">
        <authorList>
            <person name="Steffen K."/>
            <person name="Cardenas P."/>
        </authorList>
    </citation>
    <scope>NUCLEOTIDE SEQUENCE</scope>
</reference>
<dbReference type="EMBL" id="CASHTH010003008">
    <property type="protein sequence ID" value="CAI8038738.1"/>
    <property type="molecule type" value="Genomic_DNA"/>
</dbReference>
<dbReference type="PANTHER" id="PTHR35800">
    <property type="entry name" value="PROTEIN JAG"/>
    <property type="match status" value="1"/>
</dbReference>
<accession>A0AA35WYM3</accession>
<dbReference type="Pfam" id="PF14804">
    <property type="entry name" value="Jag_N"/>
    <property type="match status" value="1"/>
</dbReference>